<keyword evidence="4" id="KW-0964">Secreted</keyword>
<dbReference type="Gene3D" id="1.20.1330.10">
    <property type="entry name" value="f41 fragment of flagellin, N-terminal domain"/>
    <property type="match status" value="1"/>
</dbReference>
<dbReference type="PANTHER" id="PTHR42792">
    <property type="entry name" value="FLAGELLIN"/>
    <property type="match status" value="1"/>
</dbReference>
<proteinExistence type="inferred from homology"/>
<reference evidence="7 8" key="1">
    <citation type="journal article" date="2014" name="Gut Pathog.">
        <title>Gene clusters of Hafnia alvei strain FB1 important in survival and pathogenesis: a draft genome perspective.</title>
        <authorList>
            <person name="Tan J.Y."/>
            <person name="Yin W.F."/>
            <person name="Chan K.G."/>
        </authorList>
    </citation>
    <scope>NUCLEOTIDE SEQUENCE [LARGE SCALE GENOMIC DNA]</scope>
    <source>
        <strain evidence="7 8">FB1</strain>
    </source>
</reference>
<dbReference type="KEGG" id="hav:AT03_13575"/>
<evidence type="ECO:0000259" key="6">
    <source>
        <dbReference type="Pfam" id="PF00669"/>
    </source>
</evidence>
<sequence>MRLSTSMMYQQNMGGITDAQSEWQRVGQQLSSGKRVINPSDDPLAASQLVGLKQSQAQNDQYTMARGYARQGVSLEESVLQQVTSSLQDATPVLVDGASSGSKSDDDRASIAKQLEGIRDQLLNLANSTDGNGRYVFAGFKNDTAPFTKVTDPATGSVTVTYKGGDTAVTQKVDAARDMTISHTGSDVFQQASSNPVKEPDGSVNSDIFSTLQKAIDALKTPIAGADETVKKGVSDALDSANRGLRNSLNNVSQVRAELGTNLKELDSLDAVGSERAMTYTSRISQTQDVDWYQAISDYSLRQVSLQASYKAFTDMQGMSLFQMIR</sequence>
<accession>A0A097R3L1</accession>
<dbReference type="NCBIfam" id="TIGR02550">
    <property type="entry name" value="flagell_flgL"/>
    <property type="match status" value="1"/>
</dbReference>
<dbReference type="InterPro" id="IPR013384">
    <property type="entry name" value="Flagell_FlgL"/>
</dbReference>
<evidence type="ECO:0000256" key="4">
    <source>
        <dbReference type="ARBA" id="ARBA00022525"/>
    </source>
</evidence>
<gene>
    <name evidence="7" type="primary">flgL</name>
    <name evidence="7" type="ORF">AT03_13575</name>
</gene>
<keyword evidence="5" id="KW-0975">Bacterial flagellum</keyword>
<evidence type="ECO:0000313" key="8">
    <source>
        <dbReference type="Proteomes" id="UP000029986"/>
    </source>
</evidence>
<dbReference type="GO" id="GO:0009424">
    <property type="term" value="C:bacterial-type flagellum hook"/>
    <property type="evidence" value="ECO:0007669"/>
    <property type="project" value="InterPro"/>
</dbReference>
<dbReference type="AlphaFoldDB" id="A0A097R3L1"/>
<dbReference type="eggNOG" id="COG1344">
    <property type="taxonomic scope" value="Bacteria"/>
</dbReference>
<evidence type="ECO:0000256" key="3">
    <source>
        <dbReference type="ARBA" id="ARBA00005709"/>
    </source>
</evidence>
<evidence type="ECO:0000313" key="7">
    <source>
        <dbReference type="EMBL" id="AIU73322.1"/>
    </source>
</evidence>
<evidence type="ECO:0000256" key="2">
    <source>
        <dbReference type="ARBA" id="ARBA00004613"/>
    </source>
</evidence>
<feature type="domain" description="Flagellin N-terminal" evidence="6">
    <location>
        <begin position="4"/>
        <end position="140"/>
    </location>
</feature>
<dbReference type="SUPFAM" id="SSF64518">
    <property type="entry name" value="Phase 1 flagellin"/>
    <property type="match status" value="1"/>
</dbReference>
<dbReference type="InterPro" id="IPR001492">
    <property type="entry name" value="Flagellin"/>
</dbReference>
<dbReference type="GO" id="GO:0005198">
    <property type="term" value="F:structural molecule activity"/>
    <property type="evidence" value="ECO:0007669"/>
    <property type="project" value="InterPro"/>
</dbReference>
<protein>
    <submittedName>
        <fullName evidence="7">Flagellar hook protein FlgL</fullName>
    </submittedName>
</protein>
<dbReference type="HOGENOM" id="CLU_024437_5_0_6"/>
<dbReference type="Pfam" id="PF00669">
    <property type="entry name" value="Flagellin_N"/>
    <property type="match status" value="1"/>
</dbReference>
<keyword evidence="8" id="KW-1185">Reference proteome</keyword>
<evidence type="ECO:0000256" key="5">
    <source>
        <dbReference type="ARBA" id="ARBA00023143"/>
    </source>
</evidence>
<dbReference type="RefSeq" id="WP_025802278.1">
    <property type="nucleotide sequence ID" value="NZ_CP009706.1"/>
</dbReference>
<keyword evidence="7" id="KW-0282">Flagellum</keyword>
<name>A0A097R3L1_HAFAL</name>
<comment type="subcellular location">
    <subcellularLocation>
        <location evidence="1">Bacterial flagellum</location>
    </subcellularLocation>
    <subcellularLocation>
        <location evidence="2">Secreted</location>
    </subcellularLocation>
</comment>
<dbReference type="GeneID" id="56892364"/>
<dbReference type="EMBL" id="CP009706">
    <property type="protein sequence ID" value="AIU73322.1"/>
    <property type="molecule type" value="Genomic_DNA"/>
</dbReference>
<keyword evidence="7" id="KW-0969">Cilium</keyword>
<dbReference type="InterPro" id="IPR001029">
    <property type="entry name" value="Flagellin_N"/>
</dbReference>
<dbReference type="PANTHER" id="PTHR42792:SF1">
    <property type="entry name" value="FLAGELLAR HOOK-ASSOCIATED PROTEIN 3"/>
    <property type="match status" value="1"/>
</dbReference>
<dbReference type="GO" id="GO:0071973">
    <property type="term" value="P:bacterial-type flagellum-dependent cell motility"/>
    <property type="evidence" value="ECO:0007669"/>
    <property type="project" value="InterPro"/>
</dbReference>
<dbReference type="PATRIC" id="fig|1453496.5.peg.2768"/>
<dbReference type="GO" id="GO:0005576">
    <property type="term" value="C:extracellular region"/>
    <property type="evidence" value="ECO:0007669"/>
    <property type="project" value="UniProtKB-SubCell"/>
</dbReference>
<dbReference type="OrthoDB" id="9768249at2"/>
<evidence type="ECO:0000256" key="1">
    <source>
        <dbReference type="ARBA" id="ARBA00004365"/>
    </source>
</evidence>
<dbReference type="Proteomes" id="UP000029986">
    <property type="component" value="Chromosome"/>
</dbReference>
<keyword evidence="7" id="KW-0966">Cell projection</keyword>
<organism evidence="7 8">
    <name type="scientific">Hafnia alvei FB1</name>
    <dbReference type="NCBI Taxonomy" id="1453496"/>
    <lineage>
        <taxon>Bacteria</taxon>
        <taxon>Pseudomonadati</taxon>
        <taxon>Pseudomonadota</taxon>
        <taxon>Gammaproteobacteria</taxon>
        <taxon>Enterobacterales</taxon>
        <taxon>Hafniaceae</taxon>
        <taxon>Hafnia</taxon>
    </lineage>
</organism>
<comment type="similarity">
    <text evidence="3">Belongs to the bacterial flagellin family.</text>
</comment>